<evidence type="ECO:0000313" key="3">
    <source>
        <dbReference type="Proteomes" id="UP000184442"/>
    </source>
</evidence>
<feature type="domain" description="PRC-barrel" evidence="1">
    <location>
        <begin position="88"/>
        <end position="136"/>
    </location>
</feature>
<dbReference type="InterPro" id="IPR027275">
    <property type="entry name" value="PRC-brl_dom"/>
</dbReference>
<dbReference type="Pfam" id="PF05239">
    <property type="entry name" value="PRC"/>
    <property type="match status" value="1"/>
</dbReference>
<dbReference type="Proteomes" id="UP000184442">
    <property type="component" value="Unassembled WGS sequence"/>
</dbReference>
<reference evidence="2 3" key="1">
    <citation type="submission" date="2016-11" db="EMBL/GenBank/DDBJ databases">
        <authorList>
            <person name="Jaros S."/>
            <person name="Januszkiewicz K."/>
            <person name="Wedrychowicz H."/>
        </authorList>
    </citation>
    <scope>NUCLEOTIDE SEQUENCE [LARGE SCALE GENOMIC DNA]</scope>
    <source>
        <strain evidence="2 3">DSM 19022</strain>
    </source>
</reference>
<proteinExistence type="predicted"/>
<dbReference type="AlphaFoldDB" id="A0A1M6F1T2"/>
<evidence type="ECO:0000259" key="1">
    <source>
        <dbReference type="Pfam" id="PF05239"/>
    </source>
</evidence>
<protein>
    <submittedName>
        <fullName evidence="2">Uncharacterized protein YrrD, contains PRC-barrel domain</fullName>
    </submittedName>
</protein>
<dbReference type="RefSeq" id="WP_073025855.1">
    <property type="nucleotide sequence ID" value="NZ_FQZS01000011.1"/>
</dbReference>
<gene>
    <name evidence="2" type="ORF">SAMN02745176_01773</name>
</gene>
<accession>A0A1M6F1T2</accession>
<dbReference type="EMBL" id="FQZS01000011">
    <property type="protein sequence ID" value="SHI91630.1"/>
    <property type="molecule type" value="Genomic_DNA"/>
</dbReference>
<dbReference type="Gene3D" id="2.30.30.240">
    <property type="entry name" value="PRC-barrel domain"/>
    <property type="match status" value="1"/>
</dbReference>
<dbReference type="InterPro" id="IPR011033">
    <property type="entry name" value="PRC_barrel-like_sf"/>
</dbReference>
<keyword evidence="3" id="KW-1185">Reference proteome</keyword>
<dbReference type="OrthoDB" id="1707618at2"/>
<evidence type="ECO:0000313" key="2">
    <source>
        <dbReference type="EMBL" id="SHI91630.1"/>
    </source>
</evidence>
<organism evidence="2 3">
    <name type="scientific">Lutispora thermophila DSM 19022</name>
    <dbReference type="NCBI Taxonomy" id="1122184"/>
    <lineage>
        <taxon>Bacteria</taxon>
        <taxon>Bacillati</taxon>
        <taxon>Bacillota</taxon>
        <taxon>Clostridia</taxon>
        <taxon>Lutisporales</taxon>
        <taxon>Lutisporaceae</taxon>
        <taxon>Lutispora</taxon>
    </lineage>
</organism>
<dbReference type="STRING" id="1122184.SAMN02745176_01773"/>
<dbReference type="SUPFAM" id="SSF50346">
    <property type="entry name" value="PRC-barrel domain"/>
    <property type="match status" value="1"/>
</dbReference>
<name>A0A1M6F1T2_9FIRM</name>
<sequence length="176" mass="20356">MIKCSEIIDKPIFYNDKNEYFSMVNDVILDKNSNKILGFTWKKKLIRKEYEIFLFDDLLLIGSNGLYVKKNIKAKLFDYNNEKHYILSYIHDILNKIILNPDGELIGIVRDMILDIDRGYCVGFEFSEGYIDDLISGRKLISAGFGYSIDSEALILYDSSIIQPQGRGLLNLNKFT</sequence>